<evidence type="ECO:0000313" key="3">
    <source>
        <dbReference type="Proteomes" id="UP001314169"/>
    </source>
</evidence>
<accession>A0ABP0A669</accession>
<feature type="region of interest" description="Disordered" evidence="1">
    <location>
        <begin position="1"/>
        <end position="23"/>
    </location>
</feature>
<proteinExistence type="predicted"/>
<evidence type="ECO:0000256" key="1">
    <source>
        <dbReference type="SAM" id="MobiDB-lite"/>
    </source>
</evidence>
<protein>
    <submittedName>
        <fullName evidence="2">Uncharacterized protein</fullName>
    </submittedName>
</protein>
<name>A0ABP0A669_PIPNA</name>
<sequence>MPPEAFELSRARASGPTRQQPRCQCAQLPGKPWVRGQRAACPSQVPRTLNGFHDQLRKVCSQSMWRARFRGILVVPMSCKVGRAHVWSLKHPRKIGELHSYTEKMKEPARKRSICDAL</sequence>
<reference evidence="2" key="1">
    <citation type="submission" date="2023-12" db="EMBL/GenBank/DDBJ databases">
        <authorList>
            <person name="Brown T."/>
        </authorList>
    </citation>
    <scope>NUCLEOTIDE SEQUENCE</scope>
</reference>
<organism evidence="2 3">
    <name type="scientific">Pipistrellus nathusii</name>
    <name type="common">Nathusius' pipistrelle</name>
    <dbReference type="NCBI Taxonomy" id="59473"/>
    <lineage>
        <taxon>Eukaryota</taxon>
        <taxon>Metazoa</taxon>
        <taxon>Chordata</taxon>
        <taxon>Craniata</taxon>
        <taxon>Vertebrata</taxon>
        <taxon>Euteleostomi</taxon>
        <taxon>Mammalia</taxon>
        <taxon>Eutheria</taxon>
        <taxon>Laurasiatheria</taxon>
        <taxon>Chiroptera</taxon>
        <taxon>Yangochiroptera</taxon>
        <taxon>Vespertilionidae</taxon>
        <taxon>Pipistrellus</taxon>
    </lineage>
</organism>
<gene>
    <name evidence="2" type="ORF">MPIPNATIZW_LOCUS13096</name>
</gene>
<dbReference type="Proteomes" id="UP001314169">
    <property type="component" value="Chromosome 4"/>
</dbReference>
<evidence type="ECO:0000313" key="2">
    <source>
        <dbReference type="EMBL" id="CAK6444790.1"/>
    </source>
</evidence>
<dbReference type="EMBL" id="OY882861">
    <property type="protein sequence ID" value="CAK6444790.1"/>
    <property type="molecule type" value="Genomic_DNA"/>
</dbReference>
<keyword evidence="3" id="KW-1185">Reference proteome</keyword>